<dbReference type="RefSeq" id="WP_251833250.1">
    <property type="nucleotide sequence ID" value="NZ_JACSPS010000002.1"/>
</dbReference>
<evidence type="ECO:0000313" key="2">
    <source>
        <dbReference type="Proteomes" id="UP000626242"/>
    </source>
</evidence>
<dbReference type="EMBL" id="JACSPS010000002">
    <property type="protein sequence ID" value="MBD8018053.1"/>
    <property type="molecule type" value="Genomic_DNA"/>
</dbReference>
<organism evidence="1 2">
    <name type="scientific">Kaistella pullorum</name>
    <dbReference type="NCBI Taxonomy" id="2763074"/>
    <lineage>
        <taxon>Bacteria</taxon>
        <taxon>Pseudomonadati</taxon>
        <taxon>Bacteroidota</taxon>
        <taxon>Flavobacteriia</taxon>
        <taxon>Flavobacteriales</taxon>
        <taxon>Weeksellaceae</taxon>
        <taxon>Chryseobacterium group</taxon>
        <taxon>Kaistella</taxon>
    </lineage>
</organism>
<accession>A0ABR8WLU7</accession>
<proteinExistence type="predicted"/>
<sequence>MSTVIPGKTTTVTHNLGSIDVIVALYNVATCNELNAGVTILDENSLMITTASGTPEQIRVVIMAL</sequence>
<gene>
    <name evidence="1" type="ORF">H9628_06185</name>
</gene>
<name>A0ABR8WLU7_9FLAO</name>
<protein>
    <submittedName>
        <fullName evidence="1">Uncharacterized protein</fullName>
    </submittedName>
</protein>
<reference evidence="1 2" key="1">
    <citation type="submission" date="2020-08" db="EMBL/GenBank/DDBJ databases">
        <title>A Genomic Blueprint of the Chicken Gut Microbiome.</title>
        <authorList>
            <person name="Gilroy R."/>
            <person name="Ravi A."/>
            <person name="Getino M."/>
            <person name="Pursley I."/>
            <person name="Horton D.L."/>
            <person name="Alikhan N.-F."/>
            <person name="Baker D."/>
            <person name="Gharbi K."/>
            <person name="Hall N."/>
            <person name="Watson M."/>
            <person name="Adriaenssens E.M."/>
            <person name="Foster-Nyarko E."/>
            <person name="Jarju S."/>
            <person name="Secka A."/>
            <person name="Antonio M."/>
            <person name="Oren A."/>
            <person name="Chaudhuri R."/>
            <person name="La Ragione R.M."/>
            <person name="Hildebrand F."/>
            <person name="Pallen M.J."/>
        </authorList>
    </citation>
    <scope>NUCLEOTIDE SEQUENCE [LARGE SCALE GENOMIC DNA]</scope>
    <source>
        <strain evidence="1 2">Sa1CVA4</strain>
    </source>
</reference>
<evidence type="ECO:0000313" key="1">
    <source>
        <dbReference type="EMBL" id="MBD8018053.1"/>
    </source>
</evidence>
<comment type="caution">
    <text evidence="1">The sequence shown here is derived from an EMBL/GenBank/DDBJ whole genome shotgun (WGS) entry which is preliminary data.</text>
</comment>
<dbReference type="Proteomes" id="UP000626242">
    <property type="component" value="Unassembled WGS sequence"/>
</dbReference>
<keyword evidence="2" id="KW-1185">Reference proteome</keyword>